<dbReference type="PANTHER" id="PTHR11003">
    <property type="entry name" value="POTASSIUM CHANNEL, SUBFAMILY K"/>
    <property type="match status" value="1"/>
</dbReference>
<name>A0A0D2EKH5_9EURO</name>
<evidence type="ECO:0000256" key="5">
    <source>
        <dbReference type="ARBA" id="ARBA00023065"/>
    </source>
</evidence>
<keyword evidence="7" id="KW-0407">Ion channel</keyword>
<reference evidence="11 12" key="1">
    <citation type="submission" date="2015-01" db="EMBL/GenBank/DDBJ databases">
        <title>The Genome Sequence of Exophiala xenobiotica CBS118157.</title>
        <authorList>
            <consortium name="The Broad Institute Genomics Platform"/>
            <person name="Cuomo C."/>
            <person name="de Hoog S."/>
            <person name="Gorbushina A."/>
            <person name="Stielow B."/>
            <person name="Teixiera M."/>
            <person name="Abouelleil A."/>
            <person name="Chapman S.B."/>
            <person name="Priest M."/>
            <person name="Young S.K."/>
            <person name="Wortman J."/>
            <person name="Nusbaum C."/>
            <person name="Birren B."/>
        </authorList>
    </citation>
    <scope>NUCLEOTIDE SEQUENCE [LARGE SCALE GENOMIC DNA]</scope>
    <source>
        <strain evidence="11 12">CBS 118157</strain>
    </source>
</reference>
<dbReference type="RefSeq" id="XP_013315754.1">
    <property type="nucleotide sequence ID" value="XM_013460300.1"/>
</dbReference>
<keyword evidence="6 9" id="KW-0472">Membrane</keyword>
<feature type="transmembrane region" description="Helical" evidence="9">
    <location>
        <begin position="214"/>
        <end position="238"/>
    </location>
</feature>
<dbReference type="GeneID" id="25329382"/>
<comment type="subcellular location">
    <subcellularLocation>
        <location evidence="1">Membrane</location>
        <topology evidence="1">Multi-pass membrane protein</topology>
    </subcellularLocation>
</comment>
<evidence type="ECO:0000256" key="4">
    <source>
        <dbReference type="ARBA" id="ARBA00022989"/>
    </source>
</evidence>
<keyword evidence="3 9" id="KW-0812">Transmembrane</keyword>
<feature type="region of interest" description="Disordered" evidence="8">
    <location>
        <begin position="1"/>
        <end position="32"/>
    </location>
</feature>
<evidence type="ECO:0000259" key="10">
    <source>
        <dbReference type="Pfam" id="PF07885"/>
    </source>
</evidence>
<dbReference type="SUPFAM" id="SSF81324">
    <property type="entry name" value="Voltage-gated potassium channels"/>
    <property type="match status" value="2"/>
</dbReference>
<gene>
    <name evidence="11" type="ORF">PV05_07474</name>
</gene>
<evidence type="ECO:0000256" key="2">
    <source>
        <dbReference type="ARBA" id="ARBA00022448"/>
    </source>
</evidence>
<feature type="transmembrane region" description="Helical" evidence="9">
    <location>
        <begin position="174"/>
        <end position="194"/>
    </location>
</feature>
<evidence type="ECO:0000313" key="11">
    <source>
        <dbReference type="EMBL" id="KIW55170.1"/>
    </source>
</evidence>
<dbReference type="Pfam" id="PF07885">
    <property type="entry name" value="Ion_trans_2"/>
    <property type="match status" value="2"/>
</dbReference>
<dbReference type="InterPro" id="IPR013099">
    <property type="entry name" value="K_chnl_dom"/>
</dbReference>
<dbReference type="PANTHER" id="PTHR11003:SF301">
    <property type="entry name" value="POTASSIUM CHANNEL PROTEIN"/>
    <property type="match status" value="1"/>
</dbReference>
<dbReference type="GO" id="GO:0005886">
    <property type="term" value="C:plasma membrane"/>
    <property type="evidence" value="ECO:0007669"/>
    <property type="project" value="TreeGrafter"/>
</dbReference>
<evidence type="ECO:0000256" key="3">
    <source>
        <dbReference type="ARBA" id="ARBA00022692"/>
    </source>
</evidence>
<dbReference type="STRING" id="348802.A0A0D2EKH5"/>
<keyword evidence="5" id="KW-0406">Ion transport</keyword>
<accession>A0A0D2EKH5</accession>
<feature type="domain" description="Potassium channel" evidence="10">
    <location>
        <begin position="265"/>
        <end position="336"/>
    </location>
</feature>
<dbReference type="AlphaFoldDB" id="A0A0D2EKH5"/>
<feature type="transmembrane region" description="Helical" evidence="9">
    <location>
        <begin position="410"/>
        <end position="430"/>
    </location>
</feature>
<keyword evidence="12" id="KW-1185">Reference proteome</keyword>
<keyword evidence="2" id="KW-0813">Transport</keyword>
<evidence type="ECO:0000256" key="6">
    <source>
        <dbReference type="ARBA" id="ARBA00023136"/>
    </source>
</evidence>
<dbReference type="GO" id="GO:0022841">
    <property type="term" value="F:potassium ion leak channel activity"/>
    <property type="evidence" value="ECO:0007669"/>
    <property type="project" value="TreeGrafter"/>
</dbReference>
<evidence type="ECO:0000313" key="12">
    <source>
        <dbReference type="Proteomes" id="UP000054342"/>
    </source>
</evidence>
<evidence type="ECO:0000256" key="7">
    <source>
        <dbReference type="ARBA" id="ARBA00023303"/>
    </source>
</evidence>
<feature type="transmembrane region" description="Helical" evidence="9">
    <location>
        <begin position="258"/>
        <end position="279"/>
    </location>
</feature>
<feature type="transmembrane region" description="Helical" evidence="9">
    <location>
        <begin position="313"/>
        <end position="336"/>
    </location>
</feature>
<feature type="transmembrane region" description="Helical" evidence="9">
    <location>
        <begin position="141"/>
        <end position="162"/>
    </location>
</feature>
<keyword evidence="4 9" id="KW-1133">Transmembrane helix</keyword>
<dbReference type="OrthoDB" id="297496at2759"/>
<dbReference type="Gene3D" id="1.10.287.70">
    <property type="match status" value="2"/>
</dbReference>
<feature type="transmembrane region" description="Helical" evidence="9">
    <location>
        <begin position="442"/>
        <end position="461"/>
    </location>
</feature>
<dbReference type="GO" id="GO:0015271">
    <property type="term" value="F:outward rectifier potassium channel activity"/>
    <property type="evidence" value="ECO:0007669"/>
    <property type="project" value="TreeGrafter"/>
</dbReference>
<dbReference type="Proteomes" id="UP000054342">
    <property type="component" value="Unassembled WGS sequence"/>
</dbReference>
<evidence type="ECO:0000256" key="1">
    <source>
        <dbReference type="ARBA" id="ARBA00004141"/>
    </source>
</evidence>
<dbReference type="HOGENOM" id="CLU_013394_0_0_1"/>
<dbReference type="InterPro" id="IPR003280">
    <property type="entry name" value="2pore_dom_K_chnl"/>
</dbReference>
<organism evidence="11 12">
    <name type="scientific">Exophiala xenobiotica</name>
    <dbReference type="NCBI Taxonomy" id="348802"/>
    <lineage>
        <taxon>Eukaryota</taxon>
        <taxon>Fungi</taxon>
        <taxon>Dikarya</taxon>
        <taxon>Ascomycota</taxon>
        <taxon>Pezizomycotina</taxon>
        <taxon>Eurotiomycetes</taxon>
        <taxon>Chaetothyriomycetidae</taxon>
        <taxon>Chaetothyriales</taxon>
        <taxon>Herpotrichiellaceae</taxon>
        <taxon>Exophiala</taxon>
    </lineage>
</organism>
<feature type="domain" description="Potassium channel" evidence="10">
    <location>
        <begin position="420"/>
        <end position="496"/>
    </location>
</feature>
<protein>
    <recommendedName>
        <fullName evidence="10">Potassium channel domain-containing protein</fullName>
    </recommendedName>
</protein>
<feature type="transmembrane region" description="Helical" evidence="9">
    <location>
        <begin position="97"/>
        <end position="121"/>
    </location>
</feature>
<proteinExistence type="predicted"/>
<evidence type="ECO:0000256" key="8">
    <source>
        <dbReference type="SAM" id="MobiDB-lite"/>
    </source>
</evidence>
<feature type="transmembrane region" description="Helical" evidence="9">
    <location>
        <begin position="473"/>
        <end position="493"/>
    </location>
</feature>
<sequence>MDDPKTNNDNSDNDAFGRGPNHPANVPAPNGIINIPRPEQAKQYIHEDEEDAITDYNVSLRRPVRALLPRGGASTVVAGLTHVPLQAPISWWILSTLFPLIAGTFGPLASAFNICALAIPWRTTVDSNSTESEGTHIQDPASFLAVNAVSLAIALISNLVLLAQITDRLSHHRASPITIAGWYASSMLLLGLVAATPDQLPLPNNTSATYSQAFYYAIFACILYFILASLLLTTSLSLHFHAPSFSRSFKLTMSQRSLMLQTMLFLGYLLAAGAVYSRIEGWDYLDAVYFVNVTLFTIGLGDYHPLTHLGRSLFFPMAIGGILFVGLMIASIRTLVLEAGSRKISTRMVEKARHKALKSGNPKEGKIKLRGIQTRQLDADPSVAELDRRKQEFEIMRDVQKQAAHDNRMIALAISGSAFVILWFVGAVVFWQAEEATGGEDWSYFEALYFTYVALLTIGYGEFYPQTNSGKPAFVFWSLIALPTLTVLIGAVGDTVSDLVASTTLWLSQHAPESLKLFRQAKATARKKRNREGAFQTAKPPGFMDDESAAEWDFEDQNIAKAIQALGGRQQDNTHPGTKPEDEKEAQALLSAYRLHILLREMQNVVQHLDAQPPRKYTFEEWTWFLKLIYEDESDPPGHRLPWDRDVDVAAPLRERDGQKWSWLGQESPLMSMEDEPKWVLARLLEVARRRSKKRGDFWLQIWREQRERGASDDDY</sequence>
<dbReference type="GO" id="GO:0030322">
    <property type="term" value="P:stabilization of membrane potential"/>
    <property type="evidence" value="ECO:0007669"/>
    <property type="project" value="TreeGrafter"/>
</dbReference>
<dbReference type="EMBL" id="KN847320">
    <property type="protein sequence ID" value="KIW55170.1"/>
    <property type="molecule type" value="Genomic_DNA"/>
</dbReference>
<evidence type="ECO:0000256" key="9">
    <source>
        <dbReference type="SAM" id="Phobius"/>
    </source>
</evidence>